<evidence type="ECO:0000313" key="1">
    <source>
        <dbReference type="EMBL" id="MVO08465.1"/>
    </source>
</evidence>
<keyword evidence="2" id="KW-1185">Reference proteome</keyword>
<dbReference type="RefSeq" id="WP_140996854.1">
    <property type="nucleotide sequence ID" value="NZ_VDCZ01000002.1"/>
</dbReference>
<reference evidence="2" key="1">
    <citation type="submission" date="2019-05" db="EMBL/GenBank/DDBJ databases">
        <title>Flavobacterium profundi sp. nov., isolated from a deep-sea seamount.</title>
        <authorList>
            <person name="Zhang D.-C."/>
        </authorList>
    </citation>
    <scope>NUCLEOTIDE SEQUENCE [LARGE SCALE GENOMIC DNA]</scope>
    <source>
        <strain evidence="2">TP390</strain>
    </source>
</reference>
<accession>A0A6I4IFN0</accession>
<dbReference type="OrthoDB" id="1119476at2"/>
<evidence type="ECO:0008006" key="3">
    <source>
        <dbReference type="Google" id="ProtNLM"/>
    </source>
</evidence>
<dbReference type="PROSITE" id="PS51257">
    <property type="entry name" value="PROKAR_LIPOPROTEIN"/>
    <property type="match status" value="1"/>
</dbReference>
<gene>
    <name evidence="1" type="ORF">GOQ30_04715</name>
</gene>
<evidence type="ECO:0000313" key="2">
    <source>
        <dbReference type="Proteomes" id="UP000431264"/>
    </source>
</evidence>
<dbReference type="EMBL" id="WQLW01000002">
    <property type="protein sequence ID" value="MVO08465.1"/>
    <property type="molecule type" value="Genomic_DNA"/>
</dbReference>
<organism evidence="1 2">
    <name type="scientific">Flavobacterium profundi</name>
    <dbReference type="NCBI Taxonomy" id="1774945"/>
    <lineage>
        <taxon>Bacteria</taxon>
        <taxon>Pseudomonadati</taxon>
        <taxon>Bacteroidota</taxon>
        <taxon>Flavobacteriia</taxon>
        <taxon>Flavobacteriales</taxon>
        <taxon>Flavobacteriaceae</taxon>
        <taxon>Flavobacterium</taxon>
    </lineage>
</organism>
<name>A0A6I4IFN0_9FLAO</name>
<sequence length="149" mass="16808">MRNKGIAIISFLSLIMGGCSDKCIEGKQPIPASIFVEIIDATSEENVFTNETFSANDITVTDVIGTEIPFEFVEEVNIIHLLPKTTIDARNIDLKITLNNQTTMVEEEVNLKYNVESKVEECYTSFEFTNILFPENNSQYEEGVFIVKI</sequence>
<dbReference type="Proteomes" id="UP000431264">
    <property type="component" value="Unassembled WGS sequence"/>
</dbReference>
<comment type="caution">
    <text evidence="1">The sequence shown here is derived from an EMBL/GenBank/DDBJ whole genome shotgun (WGS) entry which is preliminary data.</text>
</comment>
<dbReference type="AlphaFoldDB" id="A0A6I4IFN0"/>
<proteinExistence type="predicted"/>
<protein>
    <recommendedName>
        <fullName evidence="3">Lipoprotein</fullName>
    </recommendedName>
</protein>